<sequence length="194" mass="22366">MLITDYMTNIILNPEWDPVEFRPQVAWREILSQPVRCIRAVCRLPPDYYHPNIWAFLLSTSEEDATAIRLECQPTQRRRTNVILQGSRARILFQREPVVFLVPNGAAATFVLGVNQGFTVGDIYSLIVTNNRHKYEIDEEGWNSRTWVYDQIDLFNQHGIFANQGEVDIVNDALQKRWPGGVEPNPLEEGAYYG</sequence>
<reference evidence="3" key="1">
    <citation type="journal article" date="2017" name="Nat. Microbiol.">
        <title>Global analysis of biosynthetic gene clusters reveals vast potential of secondary metabolite production in Penicillium species.</title>
        <authorList>
            <person name="Nielsen J.C."/>
            <person name="Grijseels S."/>
            <person name="Prigent S."/>
            <person name="Ji B."/>
            <person name="Dainat J."/>
            <person name="Nielsen K.F."/>
            <person name="Frisvad J.C."/>
            <person name="Workman M."/>
            <person name="Nielsen J."/>
        </authorList>
    </citation>
    <scope>NUCLEOTIDE SEQUENCE [LARGE SCALE GENOMIC DNA]</scope>
    <source>
        <strain evidence="3">IBT 29525</strain>
    </source>
</reference>
<dbReference type="InterPro" id="IPR056672">
    <property type="entry name" value="DUF7770"/>
</dbReference>
<dbReference type="OrthoDB" id="416217at2759"/>
<gene>
    <name evidence="2" type="ORF">PENSOL_c057G10321</name>
</gene>
<name>A0A1V6QPQ3_9EURO</name>
<dbReference type="STRING" id="60172.A0A1V6QPQ3"/>
<comment type="caution">
    <text evidence="2">The sequence shown here is derived from an EMBL/GenBank/DDBJ whole genome shotgun (WGS) entry which is preliminary data.</text>
</comment>
<protein>
    <recommendedName>
        <fullName evidence="1">DUF7770 domain-containing protein</fullName>
    </recommendedName>
</protein>
<evidence type="ECO:0000313" key="2">
    <source>
        <dbReference type="EMBL" id="OQD91185.1"/>
    </source>
</evidence>
<evidence type="ECO:0000313" key="3">
    <source>
        <dbReference type="Proteomes" id="UP000191612"/>
    </source>
</evidence>
<evidence type="ECO:0000259" key="1">
    <source>
        <dbReference type="Pfam" id="PF24968"/>
    </source>
</evidence>
<organism evidence="2 3">
    <name type="scientific">Penicillium solitum</name>
    <dbReference type="NCBI Taxonomy" id="60172"/>
    <lineage>
        <taxon>Eukaryota</taxon>
        <taxon>Fungi</taxon>
        <taxon>Dikarya</taxon>
        <taxon>Ascomycota</taxon>
        <taxon>Pezizomycotina</taxon>
        <taxon>Eurotiomycetes</taxon>
        <taxon>Eurotiomycetidae</taxon>
        <taxon>Eurotiales</taxon>
        <taxon>Aspergillaceae</taxon>
        <taxon>Penicillium</taxon>
    </lineage>
</organism>
<dbReference type="AlphaFoldDB" id="A0A1V6QPQ3"/>
<proteinExistence type="predicted"/>
<keyword evidence="3" id="KW-1185">Reference proteome</keyword>
<accession>A0A1V6QPQ3</accession>
<feature type="domain" description="DUF7770" evidence="1">
    <location>
        <begin position="52"/>
        <end position="193"/>
    </location>
</feature>
<dbReference type="EMBL" id="MDYO01000057">
    <property type="protein sequence ID" value="OQD91185.1"/>
    <property type="molecule type" value="Genomic_DNA"/>
</dbReference>
<dbReference type="Proteomes" id="UP000191612">
    <property type="component" value="Unassembled WGS sequence"/>
</dbReference>
<dbReference type="Pfam" id="PF24968">
    <property type="entry name" value="DUF7770"/>
    <property type="match status" value="1"/>
</dbReference>